<accession>A0A1I7NPZ0</accession>
<feature type="domain" description="MIP18 family-like" evidence="9">
    <location>
        <begin position="5"/>
        <end position="75"/>
    </location>
</feature>
<comment type="function">
    <text evidence="7">Binds and transfers iron-sulfur (Fe-S) clusters to target apoproteins. Can hydrolyze ATP.</text>
</comment>
<evidence type="ECO:0000259" key="9">
    <source>
        <dbReference type="Pfam" id="PF01883"/>
    </source>
</evidence>
<evidence type="ECO:0000256" key="4">
    <source>
        <dbReference type="ARBA" id="ARBA00023004"/>
    </source>
</evidence>
<dbReference type="FunFam" id="3.40.50.300:FF:000418">
    <property type="entry name" value="Iron-sulfur cluster carrier protein"/>
    <property type="match status" value="1"/>
</dbReference>
<evidence type="ECO:0000256" key="3">
    <source>
        <dbReference type="ARBA" id="ARBA00022840"/>
    </source>
</evidence>
<keyword evidence="3 7" id="KW-0067">ATP-binding</keyword>
<dbReference type="GO" id="GO:0140663">
    <property type="term" value="F:ATP-dependent FeS chaperone activity"/>
    <property type="evidence" value="ECO:0007669"/>
    <property type="project" value="InterPro"/>
</dbReference>
<dbReference type="GO" id="GO:0016887">
    <property type="term" value="F:ATP hydrolysis activity"/>
    <property type="evidence" value="ECO:0007669"/>
    <property type="project" value="UniProtKB-UniRule"/>
</dbReference>
<feature type="domain" description="Gamma-butyrobetaine hydroxylase-like N-terminal" evidence="10">
    <location>
        <begin position="416"/>
        <end position="495"/>
    </location>
</feature>
<dbReference type="GO" id="GO:0051539">
    <property type="term" value="F:4 iron, 4 sulfur cluster binding"/>
    <property type="evidence" value="ECO:0007669"/>
    <property type="project" value="TreeGrafter"/>
</dbReference>
<dbReference type="EMBL" id="FPCH01000003">
    <property type="protein sequence ID" value="SFV36757.1"/>
    <property type="molecule type" value="Genomic_DNA"/>
</dbReference>
<keyword evidence="7" id="KW-0378">Hydrolase</keyword>
<evidence type="ECO:0000313" key="12">
    <source>
        <dbReference type="Proteomes" id="UP000199423"/>
    </source>
</evidence>
<keyword evidence="2 7" id="KW-0547">Nucleotide-binding</keyword>
<dbReference type="Pfam" id="PF06155">
    <property type="entry name" value="GBBH-like_N"/>
    <property type="match status" value="1"/>
</dbReference>
<dbReference type="InterPro" id="IPR027417">
    <property type="entry name" value="P-loop_NTPase"/>
</dbReference>
<dbReference type="Gene3D" id="3.40.50.300">
    <property type="entry name" value="P-loop containing nucleotide triphosphate hydrolases"/>
    <property type="match status" value="1"/>
</dbReference>
<dbReference type="Pfam" id="PF01883">
    <property type="entry name" value="FeS_assembly_P"/>
    <property type="match status" value="1"/>
</dbReference>
<reference evidence="12" key="1">
    <citation type="submission" date="2016-10" db="EMBL/GenBank/DDBJ databases">
        <authorList>
            <person name="Varghese N."/>
            <person name="Submissions S."/>
        </authorList>
    </citation>
    <scope>NUCLEOTIDE SEQUENCE [LARGE SCALE GENOMIC DNA]</scope>
    <source>
        <strain evidence="12">DSM 1565</strain>
    </source>
</reference>
<dbReference type="InterPro" id="IPR038492">
    <property type="entry name" value="GBBH-like_N_sf"/>
</dbReference>
<dbReference type="GO" id="GO:0046872">
    <property type="term" value="F:metal ion binding"/>
    <property type="evidence" value="ECO:0007669"/>
    <property type="project" value="UniProtKB-KW"/>
</dbReference>
<name>A0A1I7NPZ0_9HYPH</name>
<protein>
    <recommendedName>
        <fullName evidence="7">Iron-sulfur cluster carrier protein</fullName>
    </recommendedName>
</protein>
<dbReference type="Pfam" id="PF10609">
    <property type="entry name" value="ParA"/>
    <property type="match status" value="1"/>
</dbReference>
<evidence type="ECO:0000256" key="6">
    <source>
        <dbReference type="ARBA" id="ARBA00024036"/>
    </source>
</evidence>
<dbReference type="HAMAP" id="MF_02040">
    <property type="entry name" value="Mrp_NBP35"/>
    <property type="match status" value="1"/>
</dbReference>
<dbReference type="GO" id="GO:0016226">
    <property type="term" value="P:iron-sulfur cluster assembly"/>
    <property type="evidence" value="ECO:0007669"/>
    <property type="project" value="InterPro"/>
</dbReference>
<feature type="compositionally biased region" description="Low complexity" evidence="8">
    <location>
        <begin position="120"/>
        <end position="141"/>
    </location>
</feature>
<comment type="subunit">
    <text evidence="7">Homodimer.</text>
</comment>
<feature type="binding site" evidence="7">
    <location>
        <begin position="157"/>
        <end position="164"/>
    </location>
    <ligand>
        <name>ATP</name>
        <dbReference type="ChEBI" id="CHEBI:30616"/>
    </ligand>
</feature>
<keyword evidence="5 7" id="KW-0411">Iron-sulfur</keyword>
<sequence length="520" mass="54884">MPVDKTQVLAALRRVKGPDLESNIVDLGLVSEIFIKDDHPYFSITIPASRAEELEQLRLAAEKVVADIAGVTGVTAVLTAEAQGGQSRPTPPPPRAPAGGIKAMSGPRPEHPRVQEARARGATGDAAGPRQAAAGANPAAKTQAIPGVKHVIAVASGKGGVGKSTVAVNLALGFQAIGLKVGIVDADIYGPSQPRLLGITGKPTVSNGKVIKPLEGWGLKVMSMGFLVDEGTPVVWRGPMVVSALGQMLRDTDWAGTTGDLDVLVIDMPPGTGDVQLTISQSVPLSGAVIVSTPQDLALIDARKGIAMFKRVEVPILGIIENMSYFLCPKCGERSDVFGHGGARDEAAKFGVPFLGEVPLHMDIRETSDSGKPVTVAAPDSVHAGIFRDLAARTWTEVERAKGTLTPPPLLEVIDGGKTLKAAFPDGRTFELPAEFLRVVSPSAEVQGHSPSQRITVPRKKNVKITGLSPVGNYATRIAFDDGHNTGLFTWGYLHLIGREKDQRWGDYLEELAAKGLTRE</sequence>
<evidence type="ECO:0000259" key="10">
    <source>
        <dbReference type="Pfam" id="PF06155"/>
    </source>
</evidence>
<dbReference type="InterPro" id="IPR034904">
    <property type="entry name" value="FSCA_dom_sf"/>
</dbReference>
<evidence type="ECO:0000256" key="7">
    <source>
        <dbReference type="HAMAP-Rule" id="MF_02040"/>
    </source>
</evidence>
<comment type="similarity">
    <text evidence="6 7">Belongs to the Mrp/NBP35 ATP-binding proteins family.</text>
</comment>
<dbReference type="Proteomes" id="UP000199423">
    <property type="component" value="Unassembled WGS sequence"/>
</dbReference>
<evidence type="ECO:0000256" key="8">
    <source>
        <dbReference type="SAM" id="MobiDB-lite"/>
    </source>
</evidence>
<evidence type="ECO:0000256" key="1">
    <source>
        <dbReference type="ARBA" id="ARBA00022723"/>
    </source>
</evidence>
<gene>
    <name evidence="11" type="ORF">SAMN04488557_2739</name>
</gene>
<dbReference type="GO" id="GO:0005524">
    <property type="term" value="F:ATP binding"/>
    <property type="evidence" value="ECO:0007669"/>
    <property type="project" value="UniProtKB-UniRule"/>
</dbReference>
<dbReference type="OrthoDB" id="9809679at2"/>
<evidence type="ECO:0000256" key="2">
    <source>
        <dbReference type="ARBA" id="ARBA00022741"/>
    </source>
</evidence>
<keyword evidence="1 7" id="KW-0479">Metal-binding</keyword>
<dbReference type="PANTHER" id="PTHR42961:SF2">
    <property type="entry name" value="IRON-SULFUR PROTEIN NUBPL"/>
    <property type="match status" value="1"/>
</dbReference>
<keyword evidence="12" id="KW-1185">Reference proteome</keyword>
<dbReference type="InterPro" id="IPR044304">
    <property type="entry name" value="NUBPL-like"/>
</dbReference>
<dbReference type="InterPro" id="IPR010376">
    <property type="entry name" value="GBBH-like_N"/>
</dbReference>
<feature type="compositionally biased region" description="Basic and acidic residues" evidence="8">
    <location>
        <begin position="108"/>
        <end position="119"/>
    </location>
</feature>
<dbReference type="InterPro" id="IPR002744">
    <property type="entry name" value="MIP18-like"/>
</dbReference>
<dbReference type="CDD" id="cd02037">
    <property type="entry name" value="Mrp_NBP35"/>
    <property type="match status" value="1"/>
</dbReference>
<feature type="region of interest" description="Disordered" evidence="8">
    <location>
        <begin position="81"/>
        <end position="141"/>
    </location>
</feature>
<proteinExistence type="inferred from homology"/>
<dbReference type="InterPro" id="IPR019591">
    <property type="entry name" value="Mrp/NBP35_ATP-bd"/>
</dbReference>
<evidence type="ECO:0000256" key="5">
    <source>
        <dbReference type="ARBA" id="ARBA00023014"/>
    </source>
</evidence>
<dbReference type="PANTHER" id="PTHR42961">
    <property type="entry name" value="IRON-SULFUR PROTEIN NUBPL"/>
    <property type="match status" value="1"/>
</dbReference>
<dbReference type="AlphaFoldDB" id="A0A1I7NPZ0"/>
<dbReference type="SUPFAM" id="SSF52540">
    <property type="entry name" value="P-loop containing nucleoside triphosphate hydrolases"/>
    <property type="match status" value="1"/>
</dbReference>
<dbReference type="SUPFAM" id="SSF117916">
    <property type="entry name" value="Fe-S cluster assembly (FSCA) domain-like"/>
    <property type="match status" value="1"/>
</dbReference>
<keyword evidence="4 7" id="KW-0408">Iron</keyword>
<organism evidence="11 12">
    <name type="scientific">Hyphomicrobium facile</name>
    <dbReference type="NCBI Taxonomy" id="51670"/>
    <lineage>
        <taxon>Bacteria</taxon>
        <taxon>Pseudomonadati</taxon>
        <taxon>Pseudomonadota</taxon>
        <taxon>Alphaproteobacteria</taxon>
        <taxon>Hyphomicrobiales</taxon>
        <taxon>Hyphomicrobiaceae</taxon>
        <taxon>Hyphomicrobium</taxon>
    </lineage>
</organism>
<dbReference type="Gene3D" id="3.30.2020.30">
    <property type="match status" value="1"/>
</dbReference>
<dbReference type="Gene3D" id="3.30.300.130">
    <property type="entry name" value="Fe-S cluster assembly (FSCA)"/>
    <property type="match status" value="1"/>
</dbReference>
<evidence type="ECO:0000313" key="11">
    <source>
        <dbReference type="EMBL" id="SFV36757.1"/>
    </source>
</evidence>
<dbReference type="STRING" id="51670.SAMN04488557_2739"/>
<dbReference type="InterPro" id="IPR033756">
    <property type="entry name" value="YlxH/NBP35"/>
</dbReference>